<reference evidence="3" key="2">
    <citation type="journal article" date="2014" name="ISME J.">
        <title>Microbial stratification in low pH oxic and suboxic macroscopic growths along an acid mine drainage.</title>
        <authorList>
            <person name="Mendez-Garcia C."/>
            <person name="Mesa V."/>
            <person name="Sprenger R.R."/>
            <person name="Richter M."/>
            <person name="Diez M.S."/>
            <person name="Solano J."/>
            <person name="Bargiela R."/>
            <person name="Golyshina O.V."/>
            <person name="Manteca A."/>
            <person name="Ramos J.L."/>
            <person name="Gallego J.R."/>
            <person name="Llorente I."/>
            <person name="Martins Dos Santos V.A."/>
            <person name="Jensen O.N."/>
            <person name="Pelaez A.I."/>
            <person name="Sanchez J."/>
            <person name="Ferrer M."/>
        </authorList>
    </citation>
    <scope>NUCLEOTIDE SEQUENCE</scope>
</reference>
<dbReference type="AlphaFoldDB" id="T0YL14"/>
<evidence type="ECO:0000259" key="2">
    <source>
        <dbReference type="Pfam" id="PF03050"/>
    </source>
</evidence>
<organism evidence="3">
    <name type="scientific">mine drainage metagenome</name>
    <dbReference type="NCBI Taxonomy" id="410659"/>
    <lineage>
        <taxon>unclassified sequences</taxon>
        <taxon>metagenomes</taxon>
        <taxon>ecological metagenomes</taxon>
    </lineage>
</organism>
<dbReference type="Pfam" id="PF03050">
    <property type="entry name" value="DDE_Tnp_IS66"/>
    <property type="match status" value="1"/>
</dbReference>
<dbReference type="EMBL" id="AUZX01014325">
    <property type="protein sequence ID" value="EQD32597.1"/>
    <property type="molecule type" value="Genomic_DNA"/>
</dbReference>
<evidence type="ECO:0000256" key="1">
    <source>
        <dbReference type="SAM" id="MobiDB-lite"/>
    </source>
</evidence>
<reference evidence="3" key="1">
    <citation type="submission" date="2013-08" db="EMBL/GenBank/DDBJ databases">
        <authorList>
            <person name="Mendez C."/>
            <person name="Richter M."/>
            <person name="Ferrer M."/>
            <person name="Sanchez J."/>
        </authorList>
    </citation>
    <scope>NUCLEOTIDE SEQUENCE</scope>
</reference>
<feature type="region of interest" description="Disordered" evidence="1">
    <location>
        <begin position="76"/>
        <end position="122"/>
    </location>
</feature>
<gene>
    <name evidence="3" type="ORF">B1A_19421</name>
</gene>
<comment type="caution">
    <text evidence="3">The sequence shown here is derived from an EMBL/GenBank/DDBJ whole genome shotgun (WGS) entry which is preliminary data.</text>
</comment>
<feature type="non-terminal residue" evidence="3">
    <location>
        <position position="385"/>
    </location>
</feature>
<feature type="compositionally biased region" description="Low complexity" evidence="1">
    <location>
        <begin position="84"/>
        <end position="113"/>
    </location>
</feature>
<evidence type="ECO:0000313" key="3">
    <source>
        <dbReference type="EMBL" id="EQD32597.1"/>
    </source>
</evidence>
<dbReference type="InterPro" id="IPR004291">
    <property type="entry name" value="Transposase_IS66_central"/>
</dbReference>
<proteinExistence type="predicted"/>
<feature type="domain" description="Transposase IS66 central" evidence="2">
    <location>
        <begin position="204"/>
        <end position="381"/>
    </location>
</feature>
<sequence length="385" mass="41791">MPPAISPLELNRQELEKILERALAAPLGQDDYQKLHAVLDTLAYMTQLLENKNTTMQRLRQIVFGASTEKTRQVLQHVAGQAVSSPTSPTTPEQSNEASSPQPSSSPAAESEPTPGHGRNGAQAYAGAKKVQVKHPTLKPGDRCPKCEKGKVYAMATPGVLVRLVGQAPVAATVYELEKLRCNLCGEVFTAEAPARAGPDKYDATAASMIALLKYGSGLPFHRLQGLQGNLGTPLPASTQWGIMARTAAPLRPAYKELIHQAAQGEVLYNDDTTMKILALMGKERRRAQSEQPAAEEEDSERTGIFTSGIVSTRAGQKIALFFTGRKHAGENLADVLAQRAQELPIPIQMCDGLERNLPKKFQTLVGNCLLHGRRKFVEVVTRFP</sequence>
<protein>
    <submittedName>
        <fullName evidence="3">Transposase IS66</fullName>
    </submittedName>
</protein>
<accession>T0YL14</accession>
<name>T0YL14_9ZZZZ</name>